<dbReference type="GO" id="GO:0006935">
    <property type="term" value="P:chemotaxis"/>
    <property type="evidence" value="ECO:0007669"/>
    <property type="project" value="InterPro"/>
</dbReference>
<dbReference type="PANTHER" id="PTHR42872">
    <property type="entry name" value="PROTEIN-GLUTAMATE METHYLESTERASE/PROTEIN-GLUTAMINE GLUTAMINASE"/>
    <property type="match status" value="1"/>
</dbReference>
<feature type="domain" description="CheB-type methylesterase" evidence="4">
    <location>
        <begin position="1"/>
        <end position="186"/>
    </location>
</feature>
<proteinExistence type="predicted"/>
<comment type="catalytic activity">
    <reaction evidence="3">
        <text>[protein]-L-glutamate 5-O-methyl ester + H2O = L-glutamyl-[protein] + methanol + H(+)</text>
        <dbReference type="Rhea" id="RHEA:23236"/>
        <dbReference type="Rhea" id="RHEA-COMP:10208"/>
        <dbReference type="Rhea" id="RHEA-COMP:10311"/>
        <dbReference type="ChEBI" id="CHEBI:15377"/>
        <dbReference type="ChEBI" id="CHEBI:15378"/>
        <dbReference type="ChEBI" id="CHEBI:17790"/>
        <dbReference type="ChEBI" id="CHEBI:29973"/>
        <dbReference type="ChEBI" id="CHEBI:82795"/>
        <dbReference type="EC" id="3.1.1.61"/>
    </reaction>
</comment>
<dbReference type="PANTHER" id="PTHR42872:SF6">
    <property type="entry name" value="PROTEIN-GLUTAMATE METHYLESTERASE_PROTEIN-GLUTAMINE GLUTAMINASE"/>
    <property type="match status" value="1"/>
</dbReference>
<dbReference type="InterPro" id="IPR000673">
    <property type="entry name" value="Sig_transdc_resp-reg_Me-estase"/>
</dbReference>
<dbReference type="SUPFAM" id="SSF52738">
    <property type="entry name" value="Methylesterase CheB, C-terminal domain"/>
    <property type="match status" value="1"/>
</dbReference>
<dbReference type="PROSITE" id="PS50122">
    <property type="entry name" value="CHEB"/>
    <property type="match status" value="1"/>
</dbReference>
<evidence type="ECO:0000313" key="5">
    <source>
        <dbReference type="EMBL" id="MPM07662.1"/>
    </source>
</evidence>
<dbReference type="EC" id="3.1.1.61" evidence="2"/>
<evidence type="ECO:0000256" key="1">
    <source>
        <dbReference type="ARBA" id="ARBA00022801"/>
    </source>
</evidence>
<dbReference type="GO" id="GO:0008984">
    <property type="term" value="F:protein-glutamate methylesterase activity"/>
    <property type="evidence" value="ECO:0007669"/>
    <property type="project" value="UniProtKB-EC"/>
</dbReference>
<dbReference type="GO" id="GO:0000156">
    <property type="term" value="F:phosphorelay response regulator activity"/>
    <property type="evidence" value="ECO:0007669"/>
    <property type="project" value="InterPro"/>
</dbReference>
<accession>A0A644WV18</accession>
<dbReference type="Pfam" id="PF01339">
    <property type="entry name" value="CheB_methylest"/>
    <property type="match status" value="1"/>
</dbReference>
<gene>
    <name evidence="5" type="primary">cheB_25</name>
    <name evidence="5" type="ORF">SDC9_53969</name>
</gene>
<name>A0A644WV18_9ZZZZ</name>
<dbReference type="InterPro" id="IPR035909">
    <property type="entry name" value="CheB_C"/>
</dbReference>
<dbReference type="GO" id="GO:0005737">
    <property type="term" value="C:cytoplasm"/>
    <property type="evidence" value="ECO:0007669"/>
    <property type="project" value="InterPro"/>
</dbReference>
<evidence type="ECO:0000259" key="4">
    <source>
        <dbReference type="PROSITE" id="PS50122"/>
    </source>
</evidence>
<evidence type="ECO:0000256" key="3">
    <source>
        <dbReference type="ARBA" id="ARBA00048267"/>
    </source>
</evidence>
<evidence type="ECO:0000256" key="2">
    <source>
        <dbReference type="ARBA" id="ARBA00039140"/>
    </source>
</evidence>
<dbReference type="EMBL" id="VSSQ01001362">
    <property type="protein sequence ID" value="MPM07662.1"/>
    <property type="molecule type" value="Genomic_DNA"/>
</dbReference>
<dbReference type="AlphaFoldDB" id="A0A644WV18"/>
<comment type="caution">
    <text evidence="5">The sequence shown here is derived from an EMBL/GenBank/DDBJ whole genome shotgun (WGS) entry which is preliminary data.</text>
</comment>
<reference evidence="5" key="1">
    <citation type="submission" date="2019-08" db="EMBL/GenBank/DDBJ databases">
        <authorList>
            <person name="Kucharzyk K."/>
            <person name="Murdoch R.W."/>
            <person name="Higgins S."/>
            <person name="Loffler F."/>
        </authorList>
    </citation>
    <scope>NUCLEOTIDE SEQUENCE</scope>
</reference>
<dbReference type="Gene3D" id="3.40.50.180">
    <property type="entry name" value="Methylesterase CheB, C-terminal domain"/>
    <property type="match status" value="1"/>
</dbReference>
<protein>
    <recommendedName>
        <fullName evidence="2">protein-glutamate methylesterase</fullName>
        <ecNumber evidence="2">3.1.1.61</ecNumber>
    </recommendedName>
</protein>
<organism evidence="5">
    <name type="scientific">bioreactor metagenome</name>
    <dbReference type="NCBI Taxonomy" id="1076179"/>
    <lineage>
        <taxon>unclassified sequences</taxon>
        <taxon>metagenomes</taxon>
        <taxon>ecological metagenomes</taxon>
    </lineage>
</organism>
<sequence length="186" mass="19669">MIAVGASTGGTEAIYNVLRYLPPTTPGILIVQHIPPVFSQMFAKRLNDNTQLTVKEAQSGDLLGPGIVLVAPGDRHMRIKRVGGLFRAEVFEGPKRNGHCPSVDVLFESVAEVCGQTAVGVILTGMGEDGARGLLAMRKSGARTIGQDEKSCVVYGMPKAAYEMGGVERQSSLEDIPNAISSVLSS</sequence>
<keyword evidence="1 5" id="KW-0378">Hydrolase</keyword>
<dbReference type="CDD" id="cd16432">
    <property type="entry name" value="CheB_Rec"/>
    <property type="match status" value="1"/>
</dbReference>